<gene>
    <name evidence="1" type="ORF">MBLL_02690</name>
</gene>
<evidence type="ECO:0000313" key="1">
    <source>
        <dbReference type="EMBL" id="CAA2143178.1"/>
    </source>
</evidence>
<name>A0A679JS40_9HYPH</name>
<proteinExistence type="predicted"/>
<organism evidence="1">
    <name type="scientific">Methylobacterium bullatum</name>
    <dbReference type="NCBI Taxonomy" id="570505"/>
    <lineage>
        <taxon>Bacteria</taxon>
        <taxon>Pseudomonadati</taxon>
        <taxon>Pseudomonadota</taxon>
        <taxon>Alphaproteobacteria</taxon>
        <taxon>Hyphomicrobiales</taxon>
        <taxon>Methylobacteriaceae</taxon>
        <taxon>Methylobacterium</taxon>
    </lineage>
</organism>
<sequence>MGEKFYSFIAHAKVGADLIVLIPEDQDLNSVDITNNSADKTLLLGIGAPPVEGAEWTQPLEPGGGTYHRMHPPKVAIYAMARAGTCPVRADYTNSSGIDVLKYVAADAYFAKASYEPTTAEREIVATFLSEIRVAGALRNMSMGAILGGPSRALALQDIVRNVAWREVSPGGSEIAFTKYEGFTGNGTDQYINTTYIPSADTNKFAANRHGFGVVVNDATDGANASVMGSYTTGLAPNRESFTAAGARSGKTTNDVLFSGPTSTEDRGGLFAVNRIGAATYRFAHRRRFQDVPTASVTLGGNNYEMLVLAQTTPSGKAVGFSNLTPFFVWAGAPMTDGQTLSIEAAASKMRAAFAVLQAGA</sequence>
<reference evidence="1" key="1">
    <citation type="submission" date="2019-12" db="EMBL/GenBank/DDBJ databases">
        <authorList>
            <person name="Cremers G."/>
        </authorList>
    </citation>
    <scope>NUCLEOTIDE SEQUENCE</scope>
    <source>
        <strain evidence="1">Mbul2</strain>
    </source>
</reference>
<dbReference type="RefSeq" id="WP_339161689.1">
    <property type="nucleotide sequence ID" value="NZ_LR743511.1"/>
</dbReference>
<dbReference type="EMBL" id="LR743511">
    <property type="protein sequence ID" value="CAA2143178.1"/>
    <property type="molecule type" value="Genomic_DNA"/>
</dbReference>
<accession>A0A679JS40</accession>
<protein>
    <submittedName>
        <fullName evidence="1">Uncharacterized protein</fullName>
    </submittedName>
</protein>
<dbReference type="AlphaFoldDB" id="A0A679JS40"/>